<dbReference type="InterPro" id="IPR027039">
    <property type="entry name" value="Crtac1"/>
</dbReference>
<evidence type="ECO:0000259" key="2">
    <source>
        <dbReference type="Pfam" id="PF07593"/>
    </source>
</evidence>
<dbReference type="InterPro" id="IPR011519">
    <property type="entry name" value="UnbV_ASPIC"/>
</dbReference>
<keyword evidence="1" id="KW-0732">Signal</keyword>
<feature type="domain" description="ASPIC/UnbV" evidence="2">
    <location>
        <begin position="542"/>
        <end position="609"/>
    </location>
</feature>
<dbReference type="PANTHER" id="PTHR16026">
    <property type="entry name" value="CARTILAGE ACIDIC PROTEIN 1"/>
    <property type="match status" value="1"/>
</dbReference>
<dbReference type="InterPro" id="IPR013517">
    <property type="entry name" value="FG-GAP"/>
</dbReference>
<dbReference type="PANTHER" id="PTHR16026:SF0">
    <property type="entry name" value="CARTILAGE ACIDIC PROTEIN 1"/>
    <property type="match status" value="1"/>
</dbReference>
<organism evidence="3 4">
    <name type="scientific">Ohtaekwangia koreensis</name>
    <dbReference type="NCBI Taxonomy" id="688867"/>
    <lineage>
        <taxon>Bacteria</taxon>
        <taxon>Pseudomonadati</taxon>
        <taxon>Bacteroidota</taxon>
        <taxon>Cytophagia</taxon>
        <taxon>Cytophagales</taxon>
        <taxon>Fulvivirgaceae</taxon>
        <taxon>Ohtaekwangia</taxon>
    </lineage>
</organism>
<keyword evidence="4" id="KW-1185">Reference proteome</keyword>
<dbReference type="Gene3D" id="2.130.10.130">
    <property type="entry name" value="Integrin alpha, N-terminal"/>
    <property type="match status" value="3"/>
</dbReference>
<gene>
    <name evidence="3" type="ORF">SAMN05660236_1072</name>
</gene>
<dbReference type="STRING" id="688867.SAMN05660236_1072"/>
<evidence type="ECO:0000313" key="4">
    <source>
        <dbReference type="Proteomes" id="UP000190961"/>
    </source>
</evidence>
<dbReference type="Pfam" id="PF07593">
    <property type="entry name" value="UnbV_ASPIC"/>
    <property type="match status" value="1"/>
</dbReference>
<accession>A0A1T5JGU8</accession>
<dbReference type="Proteomes" id="UP000190961">
    <property type="component" value="Unassembled WGS sequence"/>
</dbReference>
<reference evidence="3 4" key="1">
    <citation type="submission" date="2017-02" db="EMBL/GenBank/DDBJ databases">
        <authorList>
            <person name="Peterson S.W."/>
        </authorList>
    </citation>
    <scope>NUCLEOTIDE SEQUENCE [LARGE SCALE GENOMIC DNA]</scope>
    <source>
        <strain evidence="3 4">DSM 25262</strain>
    </source>
</reference>
<dbReference type="AlphaFoldDB" id="A0A1T5JGU8"/>
<evidence type="ECO:0000256" key="1">
    <source>
        <dbReference type="ARBA" id="ARBA00022729"/>
    </source>
</evidence>
<dbReference type="PROSITE" id="PS51257">
    <property type="entry name" value="PROKAR_LIPOPROTEIN"/>
    <property type="match status" value="1"/>
</dbReference>
<dbReference type="Pfam" id="PF13517">
    <property type="entry name" value="FG-GAP_3"/>
    <property type="match status" value="5"/>
</dbReference>
<dbReference type="InterPro" id="IPR028994">
    <property type="entry name" value="Integrin_alpha_N"/>
</dbReference>
<dbReference type="SUPFAM" id="SSF69318">
    <property type="entry name" value="Integrin alpha N-terminal domain"/>
    <property type="match status" value="3"/>
</dbReference>
<proteinExistence type="predicted"/>
<dbReference type="EMBL" id="FUZU01000001">
    <property type="protein sequence ID" value="SKC50413.1"/>
    <property type="molecule type" value="Genomic_DNA"/>
</dbReference>
<evidence type="ECO:0000313" key="3">
    <source>
        <dbReference type="EMBL" id="SKC50413.1"/>
    </source>
</evidence>
<protein>
    <submittedName>
        <fullName evidence="3">Repeat domain-containing protein</fullName>
    </submittedName>
</protein>
<name>A0A1T5JGU8_9BACT</name>
<sequence length="1190" mass="133246">MYFFRMTILLSSYIAKNFKRCNFLVAFLAGVLVSCTSEEEKPLMELLPPEYTGIDFVNQLYEDENLNIITFEYFYNGAGIGIADINNDGLKDIFFAANMSTNRLYLNKGELKFEDITQQANLGKLNKWATGVSIIDINQDGWLDIYVCYAGPFQKPELLANELYINNHDNTFTESAHAFGLDDARHSVQAAFFDYDRDGDLDVYILTNTTDETGPNVIRPKRIHGEMMNTDRLYRNNGNNTFTNISAAAGITKEGYGLGVSIADINQDEWPDIVVSNDYLSNDLLYINNQDGTFTDRAGEYFKHTSYSAMGNDVADYNNDGLPDFIEVDMLPHDNKRQKLMFGATNYDRYRSEIAYGYTPQYMRNTLQLNVGKDPSGQPAFSEIAQLAGIEATDWSWSPLFVDIDNDGWKDLLITNGYPRDITNRDFVSYRMQEFMQAGYDQSVKKKLLKAINSIEGAHLPVFAFKNKRDLTFSNQSIAWGFTMPCYSTGAAYADLDNDGDLDYITNNIDGPAFVFESHADSYFKNHFLRIDLQGPPGNNHGYGTKLILFSKKDSIQYHEHYPYRGYQSTVEQEIHFGLGKTSRVDSLLVLWPDGKRQLIKSIPADQVLVVQYTDAGELKLPLAKMYSADADTMQSLFNSAAEKRNIAYRHKETEYADFKIEPLLPHKYSEDGPGIAVADVNGDGLDDFFVGGAYKQWGQLSVQTKDGKFISNPLTSGVKLEEDMGTLFFDADNDADADLYIVSGGNEFAAGSPYYQDRLYLNDGKGNFKLDATALPSMQASGSCVLSSDYDKDGDLDLFVGGRLTPHQYPKPGQSYILRNDKGHFTDVTDQVAPGLKNIGMVTSALWTDIDNDQAMDLIVVGEWMPVTIFKNTNGFFKSTILASSTGWWNSIEGGDFDEDGDTDYILGNLGLNSRYKTSSAQPARVYTSDFNDDGVEEALLSYYIEDVNRPAHPRDDLFLQVASFKKYYPSYQKYAEQTMDSVLVKSKHKPVVNEAQTFYTSYLENRGKAEWQLKPLPAQAQVAPVYGIVTGDYNNDGHADAILSGNSYAPDVLTGRYDAMKGIVMQGEGNVKGNLTSLKIHQSGVLIDGAGKSLAKLITADAKMLLLATQNNDSLRVFEGKSNVRNVISLRYDDIYALVTSKQGKKMKIEFYYGSGYLSQSSRKFSIPENAKRVQIINARGQSRELLP</sequence>